<feature type="region of interest" description="Disordered" evidence="1">
    <location>
        <begin position="35"/>
        <end position="112"/>
    </location>
</feature>
<gene>
    <name evidence="3" type="primary">LOC117237275</name>
</gene>
<evidence type="ECO:0000256" key="1">
    <source>
        <dbReference type="SAM" id="MobiDB-lite"/>
    </source>
</evidence>
<reference evidence="3" key="1">
    <citation type="submission" date="2025-08" db="UniProtKB">
        <authorList>
            <consortium name="RefSeq"/>
        </authorList>
    </citation>
    <scope>IDENTIFICATION</scope>
    <source>
        <tissue evidence="3">Muscle</tissue>
    </source>
</reference>
<dbReference type="AlphaFoldDB" id="A0A6J3KVD0"/>
<evidence type="ECO:0000313" key="2">
    <source>
        <dbReference type="Proteomes" id="UP000504631"/>
    </source>
</evidence>
<protein>
    <submittedName>
        <fullName evidence="3">Uncharacterized protein LOC117237275 isoform X1</fullName>
    </submittedName>
</protein>
<feature type="region of interest" description="Disordered" evidence="1">
    <location>
        <begin position="238"/>
        <end position="275"/>
    </location>
</feature>
<dbReference type="Proteomes" id="UP000504631">
    <property type="component" value="Unplaced"/>
</dbReference>
<feature type="compositionally biased region" description="Acidic residues" evidence="1">
    <location>
        <begin position="160"/>
        <end position="175"/>
    </location>
</feature>
<organism evidence="2 3">
    <name type="scientific">Bombus vosnesenskii</name>
    <dbReference type="NCBI Taxonomy" id="207650"/>
    <lineage>
        <taxon>Eukaryota</taxon>
        <taxon>Metazoa</taxon>
        <taxon>Ecdysozoa</taxon>
        <taxon>Arthropoda</taxon>
        <taxon>Hexapoda</taxon>
        <taxon>Insecta</taxon>
        <taxon>Pterygota</taxon>
        <taxon>Neoptera</taxon>
        <taxon>Endopterygota</taxon>
        <taxon>Hymenoptera</taxon>
        <taxon>Apocrita</taxon>
        <taxon>Aculeata</taxon>
        <taxon>Apoidea</taxon>
        <taxon>Anthophila</taxon>
        <taxon>Apidae</taxon>
        <taxon>Bombus</taxon>
        <taxon>Pyrobombus</taxon>
    </lineage>
</organism>
<dbReference type="KEGG" id="bvk:117237275"/>
<dbReference type="RefSeq" id="XP_033356942.1">
    <property type="nucleotide sequence ID" value="XM_033501051.1"/>
</dbReference>
<feature type="region of interest" description="Disordered" evidence="1">
    <location>
        <begin position="140"/>
        <end position="191"/>
    </location>
</feature>
<dbReference type="GeneID" id="117237275"/>
<proteinExistence type="predicted"/>
<feature type="region of interest" description="Disordered" evidence="1">
    <location>
        <begin position="424"/>
        <end position="444"/>
    </location>
</feature>
<name>A0A6J3KVD0_9HYME</name>
<feature type="compositionally biased region" description="Polar residues" evidence="1">
    <location>
        <begin position="64"/>
        <end position="79"/>
    </location>
</feature>
<feature type="compositionally biased region" description="Acidic residues" evidence="1">
    <location>
        <begin position="140"/>
        <end position="150"/>
    </location>
</feature>
<feature type="compositionally biased region" description="Low complexity" evidence="1">
    <location>
        <begin position="47"/>
        <end position="58"/>
    </location>
</feature>
<sequence length="444" mass="51294">MKQVENYKSKCIHSHLDTRDLPDSCWRHTQKRSQSFPISKISKNPESTTNYYSSSTSYKPQKSHVCSSLTYPKNTSVHSTDAPHIRTHSKPNRDKHSSSYSSKFSSKGKTHYDDELGDIDKLKFTDEGLGNLIEGHIVEDVEEELTEDDREVPAEFLDKDYEEQEADDEIDDESDGSPQTHRSPKGGKTEALLRQQRWGSVEQQPDTRKLRYQQHVAMIHNHPSSPRYYRNVAEHEVPEPLSEEDFVRTSLKSPPRRQPANYRQWSSSRNEPDRYDDATTLIHTTRRARTKPDVDRLIESELNRTKRCNRCGNLSSKKNEPPLKNSCRFDDCANIPIKGPIGDESENHEQTFCGRCNVRYNSKDPCGATDIPSPLYTMKSRKSREVKSPTIYEVPEQSQDKLSTDYPRSLSRYQRKLTDAYTEKLKRSLHTSHGTARTSFRHVE</sequence>
<feature type="compositionally biased region" description="Low complexity" evidence="1">
    <location>
        <begin position="98"/>
        <end position="107"/>
    </location>
</feature>
<feature type="compositionally biased region" description="Polar residues" evidence="1">
    <location>
        <begin position="35"/>
        <end position="46"/>
    </location>
</feature>
<evidence type="ECO:0000313" key="3">
    <source>
        <dbReference type="RefSeq" id="XP_033356942.1"/>
    </source>
</evidence>
<keyword evidence="2" id="KW-1185">Reference proteome</keyword>
<accession>A0A6J3KVD0</accession>